<dbReference type="Proteomes" id="UP000829291">
    <property type="component" value="Chromosome 7"/>
</dbReference>
<dbReference type="Pfam" id="PF00059">
    <property type="entry name" value="Lectin_C"/>
    <property type="match status" value="1"/>
</dbReference>
<gene>
    <name evidence="3" type="primary">LOC124295500</name>
</gene>
<evidence type="ECO:0000313" key="2">
    <source>
        <dbReference type="Proteomes" id="UP000829291"/>
    </source>
</evidence>
<dbReference type="GeneID" id="124295500"/>
<keyword evidence="2" id="KW-1185">Reference proteome</keyword>
<dbReference type="Gene3D" id="3.10.100.10">
    <property type="entry name" value="Mannose-Binding Protein A, subunit A"/>
    <property type="match status" value="1"/>
</dbReference>
<dbReference type="InterPro" id="IPR016186">
    <property type="entry name" value="C-type_lectin-like/link_sf"/>
</dbReference>
<protein>
    <submittedName>
        <fullName evidence="3">Uncharacterized protein LOC124295500</fullName>
    </submittedName>
</protein>
<organism evidence="2 3">
    <name type="scientific">Neodiprion lecontei</name>
    <name type="common">Redheaded pine sawfly</name>
    <dbReference type="NCBI Taxonomy" id="441921"/>
    <lineage>
        <taxon>Eukaryota</taxon>
        <taxon>Metazoa</taxon>
        <taxon>Ecdysozoa</taxon>
        <taxon>Arthropoda</taxon>
        <taxon>Hexapoda</taxon>
        <taxon>Insecta</taxon>
        <taxon>Pterygota</taxon>
        <taxon>Neoptera</taxon>
        <taxon>Endopterygota</taxon>
        <taxon>Hymenoptera</taxon>
        <taxon>Tenthredinoidea</taxon>
        <taxon>Diprionidae</taxon>
        <taxon>Diprioninae</taxon>
        <taxon>Neodiprion</taxon>
    </lineage>
</organism>
<proteinExistence type="predicted"/>
<evidence type="ECO:0000259" key="1">
    <source>
        <dbReference type="Pfam" id="PF00059"/>
    </source>
</evidence>
<reference evidence="3" key="1">
    <citation type="submission" date="2025-08" db="UniProtKB">
        <authorList>
            <consortium name="RefSeq"/>
        </authorList>
    </citation>
    <scope>IDENTIFICATION</scope>
    <source>
        <tissue evidence="3">Thorax and Abdomen</tissue>
    </source>
</reference>
<accession>A0ABM3GNB1</accession>
<feature type="domain" description="C-type lectin" evidence="1">
    <location>
        <begin position="2"/>
        <end position="95"/>
    </location>
</feature>
<dbReference type="CDD" id="cd00037">
    <property type="entry name" value="CLECT"/>
    <property type="match status" value="1"/>
</dbReference>
<dbReference type="RefSeq" id="XP_046601761.1">
    <property type="nucleotide sequence ID" value="XM_046745805.1"/>
</dbReference>
<evidence type="ECO:0000313" key="3">
    <source>
        <dbReference type="RefSeq" id="XP_046601761.1"/>
    </source>
</evidence>
<sequence length="111" mass="12549">MEAKALCEREGASLTVADNQELYEYLMANNSYTVHVGIYYKFDEWISIRDESTVSNIPWKSSQPNNSQECVWIGTFYGSLETIDCLVTTSHYACELPIPEKDPATNSVKPT</sequence>
<dbReference type="InterPro" id="IPR016187">
    <property type="entry name" value="CTDL_fold"/>
</dbReference>
<dbReference type="InterPro" id="IPR001304">
    <property type="entry name" value="C-type_lectin-like"/>
</dbReference>
<name>A0ABM3GNB1_NEOLC</name>
<dbReference type="SUPFAM" id="SSF56436">
    <property type="entry name" value="C-type lectin-like"/>
    <property type="match status" value="1"/>
</dbReference>